<dbReference type="CDD" id="cd01314">
    <property type="entry name" value="D-HYD"/>
    <property type="match status" value="1"/>
</dbReference>
<dbReference type="InterPro" id="IPR006680">
    <property type="entry name" value="Amidohydro-rel"/>
</dbReference>
<keyword evidence="3" id="KW-0597">Phosphoprotein</keyword>
<evidence type="ECO:0000313" key="10">
    <source>
        <dbReference type="EMBL" id="PWC27701.1"/>
    </source>
</evidence>
<gene>
    <name evidence="10" type="primary">hydA</name>
    <name evidence="10" type="ORF">CR165_16940</name>
</gene>
<comment type="similarity">
    <text evidence="2">Belongs to the metallo-dependent hydrolases superfamily. Hydantoinase/dihydropyrimidinase family.</text>
</comment>
<evidence type="ECO:0000256" key="5">
    <source>
        <dbReference type="ARBA" id="ARBA00022801"/>
    </source>
</evidence>
<keyword evidence="5" id="KW-0378">Hydrolase</keyword>
<comment type="function">
    <text evidence="6">Catalyzes the stereospecific hydrolysis of the cyclic amide bond of D-hydantoin derivatives.</text>
</comment>
<sequence>MPEFDLVIRNGTVATASDVFQADIGVRGGQVAALARGLGPGAREIEAGGRLVLPGGVDTHTHIEEPRSPPTASADSFASASASAAAGGTTTVICFARQSAAKSATDAVAEHMARAQRSRIDYAFHIILTDPTPEVLERQLPALVEAGHRSLKIFLTYEGARITDAQALRVLAAGRRLGALVCVHAEHHEMIAFYTEALLAAGLTLPKHHAWAKPMVVERECVHRVCAMAEALDTPVQIFHVSGAESAAEIERAQARGLKVWAETCPQYLVLTADDLDRPGLEGAKFLCSPAPRTVADQEALWEALRRGVLSNVTSDHAPTRYAGPDGKTAFGEDAPFTRIPNGLPGLAARMPLLFSEGVSKGRIDLQTFVAITATNPARLFGLDPRKGSIAVGADADIAIWDPTRKVTLTNALMLHDNDHTPYEGMEVTGWPEVTLVRGVPVVEGGALVGAEGHGQFLPRGPYAMIAPRGVFPTPFNPVDRTLL</sequence>
<comment type="PTM">
    <text evidence="8">Carbamylation allows a single lysine to coordinate two divalent metal cations.</text>
</comment>
<evidence type="ECO:0000256" key="4">
    <source>
        <dbReference type="ARBA" id="ARBA00022723"/>
    </source>
</evidence>
<organism evidence="10 11">
    <name type="scientific">Teichococcus aestuarii</name>
    <dbReference type="NCBI Taxonomy" id="568898"/>
    <lineage>
        <taxon>Bacteria</taxon>
        <taxon>Pseudomonadati</taxon>
        <taxon>Pseudomonadota</taxon>
        <taxon>Alphaproteobacteria</taxon>
        <taxon>Acetobacterales</taxon>
        <taxon>Roseomonadaceae</taxon>
        <taxon>Roseomonas</taxon>
    </lineage>
</organism>
<dbReference type="PANTHER" id="PTHR11647">
    <property type="entry name" value="HYDRANTOINASE/DIHYDROPYRIMIDINASE FAMILY MEMBER"/>
    <property type="match status" value="1"/>
</dbReference>
<dbReference type="GO" id="GO:0046872">
    <property type="term" value="F:metal ion binding"/>
    <property type="evidence" value="ECO:0007669"/>
    <property type="project" value="UniProtKB-KW"/>
</dbReference>
<dbReference type="NCBIfam" id="TIGR02033">
    <property type="entry name" value="D-hydantoinase"/>
    <property type="match status" value="1"/>
</dbReference>
<dbReference type="InterPro" id="IPR032466">
    <property type="entry name" value="Metal_Hydrolase"/>
</dbReference>
<dbReference type="Proteomes" id="UP000245048">
    <property type="component" value="Unassembled WGS sequence"/>
</dbReference>
<keyword evidence="11" id="KW-1185">Reference proteome</keyword>
<comment type="caution">
    <text evidence="10">The sequence shown here is derived from an EMBL/GenBank/DDBJ whole genome shotgun (WGS) entry which is preliminary data.</text>
</comment>
<dbReference type="EMBL" id="PDOA01000012">
    <property type="protein sequence ID" value="PWC27701.1"/>
    <property type="molecule type" value="Genomic_DNA"/>
</dbReference>
<dbReference type="Pfam" id="PF01979">
    <property type="entry name" value="Amidohydro_1"/>
    <property type="match status" value="1"/>
</dbReference>
<dbReference type="InterPro" id="IPR011059">
    <property type="entry name" value="Metal-dep_hydrolase_composite"/>
</dbReference>
<evidence type="ECO:0000256" key="6">
    <source>
        <dbReference type="ARBA" id="ARBA00055040"/>
    </source>
</evidence>
<dbReference type="Gene3D" id="2.30.40.10">
    <property type="entry name" value="Urease, subunit C, domain 1"/>
    <property type="match status" value="1"/>
</dbReference>
<feature type="domain" description="Amidohydrolase-related" evidence="9">
    <location>
        <begin position="51"/>
        <end position="441"/>
    </location>
</feature>
<evidence type="ECO:0000256" key="8">
    <source>
        <dbReference type="PIRSR" id="PIRSR611778-50"/>
    </source>
</evidence>
<dbReference type="NCBIfam" id="NF009941">
    <property type="entry name" value="PRK13404.1"/>
    <property type="match status" value="1"/>
</dbReference>
<evidence type="ECO:0000256" key="7">
    <source>
        <dbReference type="ARBA" id="ARBA00068457"/>
    </source>
</evidence>
<keyword evidence="4" id="KW-0479">Metal-binding</keyword>
<evidence type="ECO:0000313" key="11">
    <source>
        <dbReference type="Proteomes" id="UP000245048"/>
    </source>
</evidence>
<dbReference type="AlphaFoldDB" id="A0A2U1V1G5"/>
<evidence type="ECO:0000256" key="1">
    <source>
        <dbReference type="ARBA" id="ARBA00001947"/>
    </source>
</evidence>
<dbReference type="InterPro" id="IPR011778">
    <property type="entry name" value="Hydantoinase/dihydroPyrase"/>
</dbReference>
<dbReference type="GO" id="GO:0005829">
    <property type="term" value="C:cytosol"/>
    <property type="evidence" value="ECO:0007669"/>
    <property type="project" value="TreeGrafter"/>
</dbReference>
<evidence type="ECO:0000256" key="3">
    <source>
        <dbReference type="ARBA" id="ARBA00022553"/>
    </source>
</evidence>
<name>A0A2U1V1G5_9PROT</name>
<accession>A0A2U1V1G5</accession>
<dbReference type="SUPFAM" id="SSF51556">
    <property type="entry name" value="Metallo-dependent hydrolases"/>
    <property type="match status" value="1"/>
</dbReference>
<protein>
    <recommendedName>
        <fullName evidence="7">D-hydantoinase</fullName>
    </recommendedName>
</protein>
<reference evidence="11" key="1">
    <citation type="submission" date="2017-10" db="EMBL/GenBank/DDBJ databases">
        <authorList>
            <person name="Toshchakov S.V."/>
            <person name="Goeva M.A."/>
        </authorList>
    </citation>
    <scope>NUCLEOTIDE SEQUENCE [LARGE SCALE GENOMIC DNA]</scope>
    <source>
        <strain evidence="11">JR1/69-1-13</strain>
    </source>
</reference>
<dbReference type="FunFam" id="3.20.20.140:FF:000217">
    <property type="entry name" value="Dihydropyrimidinase-related protein 1"/>
    <property type="match status" value="1"/>
</dbReference>
<dbReference type="PANTHER" id="PTHR11647:SF1">
    <property type="entry name" value="COLLAPSIN RESPONSE MEDIATOR PROTEIN"/>
    <property type="match status" value="1"/>
</dbReference>
<dbReference type="SUPFAM" id="SSF51338">
    <property type="entry name" value="Composite domain of metallo-dependent hydrolases"/>
    <property type="match status" value="2"/>
</dbReference>
<dbReference type="RefSeq" id="WP_109518131.1">
    <property type="nucleotide sequence ID" value="NZ_PDOA01000012.1"/>
</dbReference>
<evidence type="ECO:0000256" key="2">
    <source>
        <dbReference type="ARBA" id="ARBA00008829"/>
    </source>
</evidence>
<evidence type="ECO:0000259" key="9">
    <source>
        <dbReference type="Pfam" id="PF01979"/>
    </source>
</evidence>
<dbReference type="Gene3D" id="3.20.20.140">
    <property type="entry name" value="Metal-dependent hydrolases"/>
    <property type="match status" value="1"/>
</dbReference>
<dbReference type="OrthoDB" id="9775759at2"/>
<feature type="modified residue" description="N6-carboxylysine" evidence="8">
    <location>
        <position position="152"/>
    </location>
</feature>
<comment type="cofactor">
    <cofactor evidence="1">
        <name>Zn(2+)</name>
        <dbReference type="ChEBI" id="CHEBI:29105"/>
    </cofactor>
</comment>
<dbReference type="GO" id="GO:0016812">
    <property type="term" value="F:hydrolase activity, acting on carbon-nitrogen (but not peptide) bonds, in cyclic amides"/>
    <property type="evidence" value="ECO:0007669"/>
    <property type="project" value="TreeGrafter"/>
</dbReference>
<proteinExistence type="inferred from homology"/>
<dbReference type="InterPro" id="IPR050378">
    <property type="entry name" value="Metallo-dep_Hydrolases_sf"/>
</dbReference>